<gene>
    <name evidence="2" type="ORF">CKF59_04620</name>
</gene>
<keyword evidence="1" id="KW-1133">Transmembrane helix</keyword>
<dbReference type="Proteomes" id="UP000265964">
    <property type="component" value="Unassembled WGS sequence"/>
</dbReference>
<dbReference type="OrthoDB" id="9818560at2"/>
<dbReference type="RefSeq" id="WP_119534804.1">
    <property type="nucleotide sequence ID" value="NZ_NRJF01000123.1"/>
</dbReference>
<evidence type="ECO:0000313" key="2">
    <source>
        <dbReference type="EMBL" id="RIY34847.1"/>
    </source>
</evidence>
<keyword evidence="1" id="KW-0472">Membrane</keyword>
<evidence type="ECO:0000313" key="3">
    <source>
        <dbReference type="Proteomes" id="UP000265964"/>
    </source>
</evidence>
<evidence type="ECO:0000256" key="1">
    <source>
        <dbReference type="SAM" id="Phobius"/>
    </source>
</evidence>
<feature type="transmembrane region" description="Helical" evidence="1">
    <location>
        <begin position="207"/>
        <end position="227"/>
    </location>
</feature>
<proteinExistence type="predicted"/>
<feature type="transmembrane region" description="Helical" evidence="1">
    <location>
        <begin position="411"/>
        <end position="428"/>
    </location>
</feature>
<dbReference type="AlphaFoldDB" id="A0A3A1YFN3"/>
<sequence>MGLKFPLSNPKNYDTVLDFIQQSTKVLDISDNYTHSALSDTFEFGIISDYSLEKNSIVSNNRSFRGVYYVESTEDPALEQLKASMVISLTTFSILLTAEVLKINQKNPELRRNILRNAILNYVVNAYFTSNNFVQQPPLTQEQYDNFKAKLVNQPKLIDDVVADGFQTAKRQQQFDFTHALFLYAFKRIQEDSPLATEILDTIYEFLFSYGFGAIYLGTYATIFVLLRQKLGFNLTHPLLQLKDLDNYPLFVQAHYITSEYTSDSRGSLNNELAELGRAWHQGTEGNFATFAQKQQLLSIFDYIEFDPSFAELEEPLEAGSAPLVEQVTQAFAGPIKDFFNTPLVNANQALEAAKEINNDYLKYLNVNIDQYQKLRLKNAQKVVNPELVEKVKARKKRAEVRDGTSAYRKFKLFLVLGLVLVFVYAFITEYF</sequence>
<organism evidence="2 3">
    <name type="scientific">Psittacicella gerlachiana</name>
    <dbReference type="NCBI Taxonomy" id="2028574"/>
    <lineage>
        <taxon>Bacteria</taxon>
        <taxon>Pseudomonadati</taxon>
        <taxon>Pseudomonadota</taxon>
        <taxon>Gammaproteobacteria</taxon>
        <taxon>Pasteurellales</taxon>
        <taxon>Psittacicellaceae</taxon>
        <taxon>Psittacicella</taxon>
    </lineage>
</organism>
<reference evidence="2 3" key="1">
    <citation type="submission" date="2017-08" db="EMBL/GenBank/DDBJ databases">
        <title>Reclassification of Bisgaard taxon 37 and 44.</title>
        <authorList>
            <person name="Christensen H."/>
        </authorList>
    </citation>
    <scope>NUCLEOTIDE SEQUENCE [LARGE SCALE GENOMIC DNA]</scope>
    <source>
        <strain evidence="2 3">EEAB3T1</strain>
    </source>
</reference>
<dbReference type="EMBL" id="NRJF01000123">
    <property type="protein sequence ID" value="RIY34847.1"/>
    <property type="molecule type" value="Genomic_DNA"/>
</dbReference>
<accession>A0A3A1YFN3</accession>
<keyword evidence="1" id="KW-0812">Transmembrane</keyword>
<keyword evidence="3" id="KW-1185">Reference proteome</keyword>
<name>A0A3A1YFN3_9GAMM</name>
<comment type="caution">
    <text evidence="2">The sequence shown here is derived from an EMBL/GenBank/DDBJ whole genome shotgun (WGS) entry which is preliminary data.</text>
</comment>
<protein>
    <submittedName>
        <fullName evidence="2">Uncharacterized protein</fullName>
    </submittedName>
</protein>